<dbReference type="AlphaFoldDB" id="A0A8S3UY02"/>
<protein>
    <submittedName>
        <fullName evidence="2">Uncharacterized protein</fullName>
    </submittedName>
</protein>
<evidence type="ECO:0000256" key="1">
    <source>
        <dbReference type="SAM" id="Coils"/>
    </source>
</evidence>
<sequence length="288" mass="33612">MSSPESKELMKLFKCSTDVATQVVCAFADSKLLHTYAGNFQKYLEDKKHYFYHQWEKNIPHAVIVHLQDVLFLQDIWKDMETAVSNLTNPYMMPIVKSQIQSMRKYDFDKEEIASLSNKLNTLNERVEELSSRIPTNNNNIIMSIADMEVRFKQTSLENSEDIKQYVSQQTSHRVSQAQQVLSQEIKETTMKERKELEVTILHAIENLAMTVKYDKHVQVLVPEHKFQDNIVHVDSVECPVLWQMATPQGWDVEEVEAKLKDPTFQDGVVKIKFVKKRIFNYDDNSFS</sequence>
<keyword evidence="3" id="KW-1185">Reference proteome</keyword>
<reference evidence="2" key="1">
    <citation type="submission" date="2021-03" db="EMBL/GenBank/DDBJ databases">
        <authorList>
            <person name="Bekaert M."/>
        </authorList>
    </citation>
    <scope>NUCLEOTIDE SEQUENCE</scope>
</reference>
<accession>A0A8S3UY02</accession>
<keyword evidence="1" id="KW-0175">Coiled coil</keyword>
<evidence type="ECO:0000313" key="3">
    <source>
        <dbReference type="Proteomes" id="UP000683360"/>
    </source>
</evidence>
<name>A0A8S3UY02_MYTED</name>
<proteinExistence type="predicted"/>
<dbReference type="EMBL" id="CAJPWZ010002906">
    <property type="protein sequence ID" value="CAG2247511.1"/>
    <property type="molecule type" value="Genomic_DNA"/>
</dbReference>
<feature type="coiled-coil region" evidence="1">
    <location>
        <begin position="106"/>
        <end position="133"/>
    </location>
</feature>
<comment type="caution">
    <text evidence="2">The sequence shown here is derived from an EMBL/GenBank/DDBJ whole genome shotgun (WGS) entry which is preliminary data.</text>
</comment>
<evidence type="ECO:0000313" key="2">
    <source>
        <dbReference type="EMBL" id="CAG2247511.1"/>
    </source>
</evidence>
<gene>
    <name evidence="2" type="ORF">MEDL_59406</name>
</gene>
<organism evidence="2 3">
    <name type="scientific">Mytilus edulis</name>
    <name type="common">Blue mussel</name>
    <dbReference type="NCBI Taxonomy" id="6550"/>
    <lineage>
        <taxon>Eukaryota</taxon>
        <taxon>Metazoa</taxon>
        <taxon>Spiralia</taxon>
        <taxon>Lophotrochozoa</taxon>
        <taxon>Mollusca</taxon>
        <taxon>Bivalvia</taxon>
        <taxon>Autobranchia</taxon>
        <taxon>Pteriomorphia</taxon>
        <taxon>Mytilida</taxon>
        <taxon>Mytiloidea</taxon>
        <taxon>Mytilidae</taxon>
        <taxon>Mytilinae</taxon>
        <taxon>Mytilus</taxon>
    </lineage>
</organism>
<dbReference type="Proteomes" id="UP000683360">
    <property type="component" value="Unassembled WGS sequence"/>
</dbReference>